<dbReference type="InterPro" id="IPR047048">
    <property type="entry name" value="TlyA"/>
</dbReference>
<dbReference type="PANTHER" id="PTHR32319">
    <property type="entry name" value="BACTERIAL HEMOLYSIN-LIKE PROTEIN"/>
    <property type="match status" value="1"/>
</dbReference>
<dbReference type="CDD" id="cd02440">
    <property type="entry name" value="AdoMet_MTases"/>
    <property type="match status" value="1"/>
</dbReference>
<proteinExistence type="inferred from homology"/>
<gene>
    <name evidence="4" type="ORF">MNB_SM-7-236</name>
</gene>
<comment type="similarity">
    <text evidence="2">Belongs to the TlyA family.</text>
</comment>
<dbReference type="GO" id="GO:0003723">
    <property type="term" value="F:RNA binding"/>
    <property type="evidence" value="ECO:0007669"/>
    <property type="project" value="UniProtKB-KW"/>
</dbReference>
<organism evidence="4">
    <name type="scientific">hydrothermal vent metagenome</name>
    <dbReference type="NCBI Taxonomy" id="652676"/>
    <lineage>
        <taxon>unclassified sequences</taxon>
        <taxon>metagenomes</taxon>
        <taxon>ecological metagenomes</taxon>
    </lineage>
</organism>
<dbReference type="InterPro" id="IPR004538">
    <property type="entry name" value="Hemolysin_A/TlyA"/>
</dbReference>
<dbReference type="InterPro" id="IPR029063">
    <property type="entry name" value="SAM-dependent_MTases_sf"/>
</dbReference>
<name>A0A1W1BBJ3_9ZZZZ</name>
<dbReference type="EMBL" id="FPHB01000012">
    <property type="protein sequence ID" value="SFV50839.1"/>
    <property type="molecule type" value="Genomic_DNA"/>
</dbReference>
<dbReference type="Gene3D" id="3.40.50.150">
    <property type="entry name" value="Vaccinia Virus protein VP39"/>
    <property type="match status" value="1"/>
</dbReference>
<dbReference type="PANTHER" id="PTHR32319:SF0">
    <property type="entry name" value="BACTERIAL HEMOLYSIN-LIKE PROTEIN"/>
    <property type="match status" value="1"/>
</dbReference>
<feature type="domain" description="RNA-binding S4" evidence="3">
    <location>
        <begin position="1"/>
        <end position="65"/>
    </location>
</feature>
<keyword evidence="4" id="KW-0808">Transferase</keyword>
<dbReference type="InterPro" id="IPR002877">
    <property type="entry name" value="RNA_MeTrfase_FtsJ_dom"/>
</dbReference>
<dbReference type="Gene3D" id="3.10.290.10">
    <property type="entry name" value="RNA-binding S4 domain"/>
    <property type="match status" value="1"/>
</dbReference>
<evidence type="ECO:0000256" key="1">
    <source>
        <dbReference type="ARBA" id="ARBA00022884"/>
    </source>
</evidence>
<dbReference type="NCBIfam" id="TIGR00478">
    <property type="entry name" value="tly"/>
    <property type="match status" value="1"/>
</dbReference>
<sequence>MRLDRYLVEKGLAQSRTKAQSYIKEGYVFVDKEVITKSAYDVDEESSVELTVFKDYVSRAAWKLLHFLDEIALDVSDKRALDIGSSTGGFSEVLLERGVKSIACVDVGSDQLHPKIRNDKRVRVYEQTDIRDFEHDAFDLVVSDVSFISLLHIIESIDHLAKKDIILLFKPQFEVGLGVKRDKKGVVKDQKAISKAMTKFEDACMIKEWHLVKKSPSKVTGKDGNLEYCYYYKKG</sequence>
<dbReference type="Pfam" id="PF01479">
    <property type="entry name" value="S4"/>
    <property type="match status" value="1"/>
</dbReference>
<accession>A0A1W1BBJ3</accession>
<dbReference type="CDD" id="cd00165">
    <property type="entry name" value="S4"/>
    <property type="match status" value="1"/>
</dbReference>
<dbReference type="GO" id="GO:0032259">
    <property type="term" value="P:methylation"/>
    <property type="evidence" value="ECO:0007669"/>
    <property type="project" value="UniProtKB-KW"/>
</dbReference>
<dbReference type="GO" id="GO:0008168">
    <property type="term" value="F:methyltransferase activity"/>
    <property type="evidence" value="ECO:0007669"/>
    <property type="project" value="UniProtKB-KW"/>
</dbReference>
<dbReference type="InterPro" id="IPR002942">
    <property type="entry name" value="S4_RNA-bd"/>
</dbReference>
<dbReference type="SMART" id="SM00363">
    <property type="entry name" value="S4"/>
    <property type="match status" value="1"/>
</dbReference>
<dbReference type="InterPro" id="IPR036986">
    <property type="entry name" value="S4_RNA-bd_sf"/>
</dbReference>
<evidence type="ECO:0000259" key="3">
    <source>
        <dbReference type="SMART" id="SM00363"/>
    </source>
</evidence>
<evidence type="ECO:0000256" key="2">
    <source>
        <dbReference type="ARBA" id="ARBA00029460"/>
    </source>
</evidence>
<reference evidence="4" key="1">
    <citation type="submission" date="2016-10" db="EMBL/GenBank/DDBJ databases">
        <authorList>
            <person name="de Groot N.N."/>
        </authorList>
    </citation>
    <scope>NUCLEOTIDE SEQUENCE</scope>
</reference>
<keyword evidence="4" id="KW-0489">Methyltransferase</keyword>
<protein>
    <submittedName>
        <fullName evidence="4">RNA binding methyltransferase FtsJ like</fullName>
    </submittedName>
</protein>
<dbReference type="SUPFAM" id="SSF53335">
    <property type="entry name" value="S-adenosyl-L-methionine-dependent methyltransferases"/>
    <property type="match status" value="1"/>
</dbReference>
<dbReference type="AlphaFoldDB" id="A0A1W1BBJ3"/>
<dbReference type="Pfam" id="PF01728">
    <property type="entry name" value="FtsJ"/>
    <property type="match status" value="1"/>
</dbReference>
<keyword evidence="1" id="KW-0694">RNA-binding</keyword>
<evidence type="ECO:0000313" key="4">
    <source>
        <dbReference type="EMBL" id="SFV50839.1"/>
    </source>
</evidence>
<dbReference type="PROSITE" id="PS50889">
    <property type="entry name" value="S4"/>
    <property type="match status" value="1"/>
</dbReference>